<dbReference type="Proteomes" id="UP001165366">
    <property type="component" value="Unassembled WGS sequence"/>
</dbReference>
<evidence type="ECO:0000313" key="20">
    <source>
        <dbReference type="EMBL" id="MCG2588146.1"/>
    </source>
</evidence>
<reference evidence="20" key="1">
    <citation type="submission" date="2022-01" db="EMBL/GenBank/DDBJ databases">
        <authorList>
            <person name="Wang Y."/>
        </authorList>
    </citation>
    <scope>NUCLEOTIDE SEQUENCE</scope>
    <source>
        <strain evidence="20">WB101</strain>
    </source>
</reference>
<keyword evidence="16" id="KW-0464">Manganese</keyword>
<reference evidence="20" key="2">
    <citation type="submission" date="2024-05" db="EMBL/GenBank/DDBJ databases">
        <title>Rhodohalobacter halophilus gen. nov., sp. nov., a moderately halophilic member of the family Balneolaceae.</title>
        <authorList>
            <person name="Xia J."/>
        </authorList>
    </citation>
    <scope>NUCLEOTIDE SEQUENCE</scope>
    <source>
        <strain evidence="20">WB101</strain>
    </source>
</reference>
<dbReference type="EC" id="2.7.8.24" evidence="5"/>
<evidence type="ECO:0000256" key="8">
    <source>
        <dbReference type="ARBA" id="ARBA00022516"/>
    </source>
</evidence>
<feature type="transmembrane region" description="Helical" evidence="19">
    <location>
        <begin position="9"/>
        <end position="30"/>
    </location>
</feature>
<gene>
    <name evidence="20" type="ORF">L6773_06185</name>
</gene>
<dbReference type="InterPro" id="IPR043130">
    <property type="entry name" value="CDP-OH_PTrfase_TM_dom"/>
</dbReference>
<comment type="catalytic activity">
    <reaction evidence="1">
        <text>a CDP-1,2-diacyl-sn-glycerol + choline = a 1,2-diacyl-sn-glycero-3-phosphocholine + CMP + H(+)</text>
        <dbReference type="Rhea" id="RHEA:14597"/>
        <dbReference type="ChEBI" id="CHEBI:15354"/>
        <dbReference type="ChEBI" id="CHEBI:15378"/>
        <dbReference type="ChEBI" id="CHEBI:57643"/>
        <dbReference type="ChEBI" id="CHEBI:58332"/>
        <dbReference type="ChEBI" id="CHEBI:60377"/>
        <dbReference type="EC" id="2.7.8.24"/>
    </reaction>
</comment>
<keyword evidence="10" id="KW-0808">Transferase</keyword>
<keyword evidence="9" id="KW-0997">Cell inner membrane</keyword>
<organism evidence="20 21">
    <name type="scientific">Rhodohalobacter sulfatireducens</name>
    <dbReference type="NCBI Taxonomy" id="2911366"/>
    <lineage>
        <taxon>Bacteria</taxon>
        <taxon>Pseudomonadati</taxon>
        <taxon>Balneolota</taxon>
        <taxon>Balneolia</taxon>
        <taxon>Balneolales</taxon>
        <taxon>Balneolaceae</taxon>
        <taxon>Rhodohalobacter</taxon>
    </lineage>
</organism>
<comment type="subcellular location">
    <subcellularLocation>
        <location evidence="3">Cell inner membrane</location>
        <topology evidence="3">Multi-pass membrane protein</topology>
    </subcellularLocation>
</comment>
<evidence type="ECO:0000256" key="14">
    <source>
        <dbReference type="ARBA" id="ARBA00023136"/>
    </source>
</evidence>
<dbReference type="Pfam" id="PF01066">
    <property type="entry name" value="CDP-OH_P_transf"/>
    <property type="match status" value="1"/>
</dbReference>
<dbReference type="InterPro" id="IPR026027">
    <property type="entry name" value="PcS"/>
</dbReference>
<keyword evidence="12 19" id="KW-1133">Transmembrane helix</keyword>
<comment type="similarity">
    <text evidence="4">Belongs to the CDP-alcohol phosphatidyltransferase class-I family.</text>
</comment>
<comment type="caution">
    <text evidence="20">The sequence shown here is derived from an EMBL/GenBank/DDBJ whole genome shotgun (WGS) entry which is preliminary data.</text>
</comment>
<dbReference type="InterPro" id="IPR000462">
    <property type="entry name" value="CDP-OH_P_trans"/>
</dbReference>
<proteinExistence type="inferred from homology"/>
<keyword evidence="11 19" id="KW-0812">Transmembrane</keyword>
<keyword evidence="13" id="KW-0443">Lipid metabolism</keyword>
<keyword evidence="14 19" id="KW-0472">Membrane</keyword>
<name>A0ABS9KBA9_9BACT</name>
<evidence type="ECO:0000256" key="9">
    <source>
        <dbReference type="ARBA" id="ARBA00022519"/>
    </source>
</evidence>
<keyword evidence="8" id="KW-0444">Lipid biosynthesis</keyword>
<evidence type="ECO:0000256" key="11">
    <source>
        <dbReference type="ARBA" id="ARBA00022692"/>
    </source>
</evidence>
<comment type="cofactor">
    <cofactor evidence="2">
        <name>Mn(2+)</name>
        <dbReference type="ChEBI" id="CHEBI:29035"/>
    </cofactor>
</comment>
<evidence type="ECO:0000256" key="19">
    <source>
        <dbReference type="SAM" id="Phobius"/>
    </source>
</evidence>
<evidence type="ECO:0000256" key="15">
    <source>
        <dbReference type="ARBA" id="ARBA00023209"/>
    </source>
</evidence>
<evidence type="ECO:0000256" key="10">
    <source>
        <dbReference type="ARBA" id="ARBA00022679"/>
    </source>
</evidence>
<evidence type="ECO:0000256" key="13">
    <source>
        <dbReference type="ARBA" id="ARBA00023098"/>
    </source>
</evidence>
<dbReference type="Gene3D" id="1.20.120.1760">
    <property type="match status" value="1"/>
</dbReference>
<evidence type="ECO:0000256" key="5">
    <source>
        <dbReference type="ARBA" id="ARBA00013195"/>
    </source>
</evidence>
<accession>A0ABS9KBA9</accession>
<evidence type="ECO:0000256" key="3">
    <source>
        <dbReference type="ARBA" id="ARBA00004429"/>
    </source>
</evidence>
<feature type="transmembrane region" description="Helical" evidence="19">
    <location>
        <begin position="181"/>
        <end position="200"/>
    </location>
</feature>
<feature type="transmembrane region" description="Helical" evidence="19">
    <location>
        <begin position="98"/>
        <end position="116"/>
    </location>
</feature>
<evidence type="ECO:0000256" key="18">
    <source>
        <dbReference type="ARBA" id="ARBA00033321"/>
    </source>
</evidence>
<feature type="transmembrane region" description="Helical" evidence="19">
    <location>
        <begin position="74"/>
        <end position="92"/>
    </location>
</feature>
<evidence type="ECO:0000256" key="1">
    <source>
        <dbReference type="ARBA" id="ARBA00000958"/>
    </source>
</evidence>
<evidence type="ECO:0000256" key="6">
    <source>
        <dbReference type="ARBA" id="ARBA00015623"/>
    </source>
</evidence>
<dbReference type="EMBL" id="JAKLWS010000005">
    <property type="protein sequence ID" value="MCG2588146.1"/>
    <property type="molecule type" value="Genomic_DNA"/>
</dbReference>
<evidence type="ECO:0000313" key="21">
    <source>
        <dbReference type="Proteomes" id="UP001165366"/>
    </source>
</evidence>
<evidence type="ECO:0000256" key="2">
    <source>
        <dbReference type="ARBA" id="ARBA00001936"/>
    </source>
</evidence>
<evidence type="ECO:0000256" key="12">
    <source>
        <dbReference type="ARBA" id="ARBA00022989"/>
    </source>
</evidence>
<keyword evidence="21" id="KW-1185">Reference proteome</keyword>
<evidence type="ECO:0000256" key="4">
    <source>
        <dbReference type="ARBA" id="ARBA00010441"/>
    </source>
</evidence>
<sequence>MKLERLKAWLVHIFTASGVITVFMALIAAAENDFRAAMLWLIAAQLIDGVDGTLARRYKVQEVLPNVSGKSIDFVIDFCGYAVVPAFIIYQAPLMQEWIDLFMALLIVFTSAIYYGRTGMITDDYYFKGFPVMWNMAAFYFIFIFNFPATLNAILLFLLALMQFLPIKFAYPSMTIRWRPFTLIFTAILLVSMTGLLIFYPDYPGFLYWGPIVSLVYFAFFGFAATFIHEEDF</sequence>
<keyword evidence="17" id="KW-1208">Phospholipid metabolism</keyword>
<feature type="transmembrane region" description="Helical" evidence="19">
    <location>
        <begin position="206"/>
        <end position="228"/>
    </location>
</feature>
<evidence type="ECO:0000256" key="7">
    <source>
        <dbReference type="ARBA" id="ARBA00022475"/>
    </source>
</evidence>
<dbReference type="RefSeq" id="WP_237852990.1">
    <property type="nucleotide sequence ID" value="NZ_JAKLWS010000005.1"/>
</dbReference>
<protein>
    <recommendedName>
        <fullName evidence="6">Phosphatidylcholine synthase</fullName>
        <ecNumber evidence="5">2.7.8.24</ecNumber>
    </recommendedName>
    <alternativeName>
        <fullName evidence="18">CDP-diglyceride-choline O-phosphatidyltransferase</fullName>
    </alternativeName>
</protein>
<dbReference type="PIRSF" id="PIRSF000851">
    <property type="entry name" value="PcS"/>
    <property type="match status" value="1"/>
</dbReference>
<keyword evidence="15" id="KW-0594">Phospholipid biosynthesis</keyword>
<evidence type="ECO:0000256" key="17">
    <source>
        <dbReference type="ARBA" id="ARBA00023264"/>
    </source>
</evidence>
<keyword evidence="7" id="KW-1003">Cell membrane</keyword>
<evidence type="ECO:0000256" key="16">
    <source>
        <dbReference type="ARBA" id="ARBA00023211"/>
    </source>
</evidence>